<dbReference type="FunCoup" id="A0A1H9ASE5">
    <property type="interactions" value="462"/>
</dbReference>
<dbReference type="RefSeq" id="WP_090165387.1">
    <property type="nucleotide sequence ID" value="NZ_FOFB01000002.1"/>
</dbReference>
<dbReference type="Gene3D" id="3.60.110.10">
    <property type="entry name" value="Carbon-nitrogen hydrolase"/>
    <property type="match status" value="1"/>
</dbReference>
<comment type="similarity">
    <text evidence="1">Belongs to the carbon-nitrogen hydrolase superfamily. NIT1/NIT2 family.</text>
</comment>
<evidence type="ECO:0000313" key="7">
    <source>
        <dbReference type="EMBL" id="SEP79579.1"/>
    </source>
</evidence>
<dbReference type="Pfam" id="PF00795">
    <property type="entry name" value="CN_hydrolase"/>
    <property type="match status" value="1"/>
</dbReference>
<keyword evidence="8" id="KW-1185">Reference proteome</keyword>
<evidence type="ECO:0000256" key="2">
    <source>
        <dbReference type="ARBA" id="ARBA00022801"/>
    </source>
</evidence>
<dbReference type="GO" id="GO:0050152">
    <property type="term" value="F:omega-amidase activity"/>
    <property type="evidence" value="ECO:0007669"/>
    <property type="project" value="UniProtKB-EC"/>
</dbReference>
<name>A0A1H9ASE5_9BACT</name>
<dbReference type="PANTHER" id="PTHR47799">
    <property type="entry name" value="OMEGA-AMIDASE YAFV"/>
    <property type="match status" value="1"/>
</dbReference>
<gene>
    <name evidence="7" type="ORF">SAMN05444359_102209</name>
</gene>
<dbReference type="InterPro" id="IPR052737">
    <property type="entry name" value="Omega-amidase_YafV"/>
</dbReference>
<reference evidence="8" key="1">
    <citation type="submission" date="2016-10" db="EMBL/GenBank/DDBJ databases">
        <authorList>
            <person name="Varghese N."/>
            <person name="Submissions S."/>
        </authorList>
    </citation>
    <scope>NUCLEOTIDE SEQUENCE [LARGE SCALE GENOMIC DNA]</scope>
    <source>
        <strain evidence="8">DSM 24740</strain>
    </source>
</reference>
<keyword evidence="2 7" id="KW-0378">Hydrolase</keyword>
<dbReference type="InParanoid" id="A0A1H9ASE5"/>
<evidence type="ECO:0000259" key="6">
    <source>
        <dbReference type="PROSITE" id="PS50263"/>
    </source>
</evidence>
<proteinExistence type="inferred from homology"/>
<organism evidence="7 8">
    <name type="scientific">Neolewinella agarilytica</name>
    <dbReference type="NCBI Taxonomy" id="478744"/>
    <lineage>
        <taxon>Bacteria</taxon>
        <taxon>Pseudomonadati</taxon>
        <taxon>Bacteroidota</taxon>
        <taxon>Saprospiria</taxon>
        <taxon>Saprospirales</taxon>
        <taxon>Lewinellaceae</taxon>
        <taxon>Neolewinella</taxon>
    </lineage>
</organism>
<dbReference type="EC" id="3.5.1.3" evidence="3"/>
<dbReference type="Proteomes" id="UP000199021">
    <property type="component" value="Unassembled WGS sequence"/>
</dbReference>
<dbReference type="InterPro" id="IPR003010">
    <property type="entry name" value="C-N_Hydrolase"/>
</dbReference>
<dbReference type="NCBIfam" id="NF007757">
    <property type="entry name" value="PRK10438.1"/>
    <property type="match status" value="1"/>
</dbReference>
<dbReference type="PROSITE" id="PS50263">
    <property type="entry name" value="CN_HYDROLASE"/>
    <property type="match status" value="1"/>
</dbReference>
<dbReference type="SUPFAM" id="SSF56317">
    <property type="entry name" value="Carbon-nitrogen hydrolase"/>
    <property type="match status" value="1"/>
</dbReference>
<evidence type="ECO:0000256" key="5">
    <source>
        <dbReference type="ARBA" id="ARBA00072139"/>
    </source>
</evidence>
<evidence type="ECO:0000256" key="4">
    <source>
        <dbReference type="ARBA" id="ARBA00052904"/>
    </source>
</evidence>
<sequence length="259" mass="29901">MTDLHVTLLQSSIVWHDPSANLRHYAGMMATIEGPTDLIILPEMFTTGFTMEPALHPETMGGTAMLWMKVQAAKYQAAVVGSLVMEADGKFFNRLIWMNPDGSYHTYDKRHRFAMAGEHEHYEAGRERLIVDYRGWRICPLICYDLRFPVWARNQNDYDLLIYTANWPDKRSYDWRTLLKARAIENQCYVAAVNRVGTDANGFAYNGDSCIIDPGWRHTLYHVEKVEAVHTETLSAAHLQEVRKRLPFLRDGDDFQISR</sequence>
<dbReference type="FunFam" id="3.60.110.10:FF:000004">
    <property type="entry name" value="Carbon-nitrogen hydrolase"/>
    <property type="match status" value="1"/>
</dbReference>
<comment type="catalytic activity">
    <reaction evidence="4">
        <text>a monoamide of a dicarboxylate + H2O = a dicarboxylate + NH4(+)</text>
        <dbReference type="Rhea" id="RHEA:11716"/>
        <dbReference type="ChEBI" id="CHEBI:15377"/>
        <dbReference type="ChEBI" id="CHEBI:28938"/>
        <dbReference type="ChEBI" id="CHEBI:28965"/>
        <dbReference type="ChEBI" id="CHEBI:77450"/>
        <dbReference type="EC" id="3.5.1.3"/>
    </reaction>
</comment>
<dbReference type="EMBL" id="FOFB01000002">
    <property type="protein sequence ID" value="SEP79579.1"/>
    <property type="molecule type" value="Genomic_DNA"/>
</dbReference>
<protein>
    <recommendedName>
        <fullName evidence="5">Omega-amidase YafV</fullName>
        <ecNumber evidence="3">3.5.1.3</ecNumber>
    </recommendedName>
</protein>
<dbReference type="STRING" id="478744.SAMN05444359_102209"/>
<dbReference type="AlphaFoldDB" id="A0A1H9ASE5"/>
<accession>A0A1H9ASE5</accession>
<evidence type="ECO:0000256" key="3">
    <source>
        <dbReference type="ARBA" id="ARBA00039118"/>
    </source>
</evidence>
<evidence type="ECO:0000313" key="8">
    <source>
        <dbReference type="Proteomes" id="UP000199021"/>
    </source>
</evidence>
<dbReference type="CDD" id="cd07575">
    <property type="entry name" value="Xc-1258_like"/>
    <property type="match status" value="1"/>
</dbReference>
<dbReference type="GO" id="GO:0106008">
    <property type="term" value="F:2-oxoglutaramate amidase activity"/>
    <property type="evidence" value="ECO:0007669"/>
    <property type="project" value="TreeGrafter"/>
</dbReference>
<dbReference type="InterPro" id="IPR036526">
    <property type="entry name" value="C-N_Hydrolase_sf"/>
</dbReference>
<dbReference type="OrthoDB" id="9811121at2"/>
<dbReference type="PANTHER" id="PTHR47799:SF1">
    <property type="entry name" value="OMEGA-AMIDASE YAFV"/>
    <property type="match status" value="1"/>
</dbReference>
<feature type="domain" description="CN hydrolase" evidence="6">
    <location>
        <begin position="4"/>
        <end position="236"/>
    </location>
</feature>
<evidence type="ECO:0000256" key="1">
    <source>
        <dbReference type="ARBA" id="ARBA00010613"/>
    </source>
</evidence>